<dbReference type="Proteomes" id="UP000187209">
    <property type="component" value="Unassembled WGS sequence"/>
</dbReference>
<dbReference type="Gene3D" id="3.30.1520.10">
    <property type="entry name" value="Phox-like domain"/>
    <property type="match status" value="1"/>
</dbReference>
<evidence type="ECO:0000313" key="3">
    <source>
        <dbReference type="Proteomes" id="UP000187209"/>
    </source>
</evidence>
<name>A0A1R2CBM5_9CILI</name>
<dbReference type="EMBL" id="MPUH01000206">
    <property type="protein sequence ID" value="OMJ86403.1"/>
    <property type="molecule type" value="Genomic_DNA"/>
</dbReference>
<reference evidence="2 3" key="1">
    <citation type="submission" date="2016-11" db="EMBL/GenBank/DDBJ databases">
        <title>The macronuclear genome of Stentor coeruleus: a giant cell with tiny introns.</title>
        <authorList>
            <person name="Slabodnick M."/>
            <person name="Ruby J.G."/>
            <person name="Reiff S.B."/>
            <person name="Swart E.C."/>
            <person name="Gosai S."/>
            <person name="Prabakaran S."/>
            <person name="Witkowska E."/>
            <person name="Larue G.E."/>
            <person name="Fisher S."/>
            <person name="Freeman R.M."/>
            <person name="Gunawardena J."/>
            <person name="Chu W."/>
            <person name="Stover N.A."/>
            <person name="Gregory B.D."/>
            <person name="Nowacki M."/>
            <person name="Derisi J."/>
            <person name="Roy S.W."/>
            <person name="Marshall W.F."/>
            <person name="Sood P."/>
        </authorList>
    </citation>
    <scope>NUCLEOTIDE SEQUENCE [LARGE SCALE GENOMIC DNA]</scope>
    <source>
        <strain evidence="2">WM001</strain>
    </source>
</reference>
<dbReference type="SUPFAM" id="SSF64268">
    <property type="entry name" value="PX domain"/>
    <property type="match status" value="1"/>
</dbReference>
<comment type="caution">
    <text evidence="2">The sequence shown here is derived from an EMBL/GenBank/DDBJ whole genome shotgun (WGS) entry which is preliminary data.</text>
</comment>
<dbReference type="GO" id="GO:0035091">
    <property type="term" value="F:phosphatidylinositol binding"/>
    <property type="evidence" value="ECO:0007669"/>
    <property type="project" value="InterPro"/>
</dbReference>
<feature type="domain" description="PX" evidence="1">
    <location>
        <begin position="41"/>
        <end position="114"/>
    </location>
</feature>
<dbReference type="InterPro" id="IPR036871">
    <property type="entry name" value="PX_dom_sf"/>
</dbReference>
<keyword evidence="3" id="KW-1185">Reference proteome</keyword>
<dbReference type="AlphaFoldDB" id="A0A1R2CBM5"/>
<evidence type="ECO:0000259" key="1">
    <source>
        <dbReference type="Pfam" id="PF00787"/>
    </source>
</evidence>
<dbReference type="CDD" id="cd06093">
    <property type="entry name" value="PX_domain"/>
    <property type="match status" value="1"/>
</dbReference>
<dbReference type="InterPro" id="IPR001683">
    <property type="entry name" value="PX_dom"/>
</dbReference>
<protein>
    <recommendedName>
        <fullName evidence="1">PX domain-containing protein</fullName>
    </recommendedName>
</protein>
<gene>
    <name evidence="2" type="ORF">SteCoe_12057</name>
</gene>
<proteinExistence type="predicted"/>
<dbReference type="Pfam" id="PF00787">
    <property type="entry name" value="PX"/>
    <property type="match status" value="1"/>
</dbReference>
<evidence type="ECO:0000313" key="2">
    <source>
        <dbReference type="EMBL" id="OMJ86403.1"/>
    </source>
</evidence>
<sequence length="514" mass="61227">MERRLSISILNTETRSGGFLHRDYTVNHIQVYLFKILIDFSKEFTSYKRFSELHEFANTIKHRGEKKGIYLSEFPQKQMLTSSKIVRFRKEVMQNWFRELCQCGRFEKKLCQFFDINFKVLYEKAPLIEADDKKVLEFIRSMDEEGKNRLSVFKSFVENFLARRRNLSKEIIQKLLMRIMPLCNEKVLGGLALDFISKLTNREFYYNYEKAREEILVVPLTYIKSMHLEEYLLQKKHGDGQLQAYNLLNLFKAQDFSLHKNIITEILNNNTQAYELYENWDMLQNKKRPKSEILEIVRWNTMKNSEKIKCLYKYSKGQLEFDIEINVKGTKDRVLEVFTSPEERKKWDCKICKIENTENEYFFEYKAGKSKFSLLSALKVNEDERLMRILFEDKESRGFFSEVFIEQGVEDDKYSQKSYVSNGNIRTAASEEIEINSKLLESLRIRYKVMTAGDFIKVFKDDIIQESDDMISSLNRLVEMIENNGDSCCEYFEKKKGYFADACKRKFLRSTLEF</sequence>
<organism evidence="2 3">
    <name type="scientific">Stentor coeruleus</name>
    <dbReference type="NCBI Taxonomy" id="5963"/>
    <lineage>
        <taxon>Eukaryota</taxon>
        <taxon>Sar</taxon>
        <taxon>Alveolata</taxon>
        <taxon>Ciliophora</taxon>
        <taxon>Postciliodesmatophora</taxon>
        <taxon>Heterotrichea</taxon>
        <taxon>Heterotrichida</taxon>
        <taxon>Stentoridae</taxon>
        <taxon>Stentor</taxon>
    </lineage>
</organism>
<dbReference type="OrthoDB" id="437742at2759"/>
<accession>A0A1R2CBM5</accession>